<proteinExistence type="predicted"/>
<reference evidence="3" key="1">
    <citation type="submission" date="2016-11" db="EMBL/GenBank/DDBJ databases">
        <authorList>
            <person name="Guldener U."/>
        </authorList>
    </citation>
    <scope>NUCLEOTIDE SEQUENCE [LARGE SCALE GENOMIC DNA]</scope>
</reference>
<evidence type="ECO:0000313" key="2">
    <source>
        <dbReference type="EMBL" id="SGZ38617.1"/>
    </source>
</evidence>
<accession>A0A1L0CJT8</accession>
<evidence type="ECO:0000256" key="1">
    <source>
        <dbReference type="SAM" id="MobiDB-lite"/>
    </source>
</evidence>
<name>A0A1L0CJT8_9ASCO</name>
<protein>
    <submittedName>
        <fullName evidence="2">Uncharacterized protein</fullName>
    </submittedName>
</protein>
<gene>
    <name evidence="2" type="ORF">HGUI_00817</name>
</gene>
<evidence type="ECO:0000313" key="3">
    <source>
        <dbReference type="Proteomes" id="UP000183365"/>
    </source>
</evidence>
<dbReference type="AlphaFoldDB" id="A0A1L0CJT8"/>
<dbReference type="OrthoDB" id="2802411at2759"/>
<feature type="region of interest" description="Disordered" evidence="1">
    <location>
        <begin position="19"/>
        <end position="76"/>
    </location>
</feature>
<sequence length="76" mass="8655">MLGYVPAVIHALYLIFNSERPGRDGYSDLESQRKSDHVYQRGWDDRTRLEEDSRAANAPAPHSEDPKKAPPPYSEV</sequence>
<dbReference type="VEuPathDB" id="FungiDB:HGUI_00817"/>
<dbReference type="Proteomes" id="UP000183365">
    <property type="component" value="Unassembled WGS sequence"/>
</dbReference>
<feature type="compositionally biased region" description="Basic and acidic residues" evidence="1">
    <location>
        <begin position="20"/>
        <end position="54"/>
    </location>
</feature>
<keyword evidence="3" id="KW-1185">Reference proteome</keyword>
<dbReference type="EMBL" id="FQNF01000010">
    <property type="protein sequence ID" value="SGZ38617.1"/>
    <property type="molecule type" value="Genomic_DNA"/>
</dbReference>
<organism evidence="2 3">
    <name type="scientific">Hanseniaspora guilliermondii</name>
    <dbReference type="NCBI Taxonomy" id="56406"/>
    <lineage>
        <taxon>Eukaryota</taxon>
        <taxon>Fungi</taxon>
        <taxon>Dikarya</taxon>
        <taxon>Ascomycota</taxon>
        <taxon>Saccharomycotina</taxon>
        <taxon>Saccharomycetes</taxon>
        <taxon>Saccharomycodales</taxon>
        <taxon>Saccharomycodaceae</taxon>
        <taxon>Hanseniaspora</taxon>
    </lineage>
</organism>